<evidence type="ECO:0000313" key="2">
    <source>
        <dbReference type="Proteomes" id="UP001469553"/>
    </source>
</evidence>
<comment type="caution">
    <text evidence="1">The sequence shown here is derived from an EMBL/GenBank/DDBJ whole genome shotgun (WGS) entry which is preliminary data.</text>
</comment>
<dbReference type="Proteomes" id="UP001469553">
    <property type="component" value="Unassembled WGS sequence"/>
</dbReference>
<feature type="non-terminal residue" evidence="1">
    <location>
        <position position="328"/>
    </location>
</feature>
<proteinExistence type="predicted"/>
<keyword evidence="2" id="KW-1185">Reference proteome</keyword>
<dbReference type="EMBL" id="JAHRIP010000356">
    <property type="protein sequence ID" value="MEQ2279209.1"/>
    <property type="molecule type" value="Genomic_DNA"/>
</dbReference>
<dbReference type="InterPro" id="IPR039991">
    <property type="entry name" value="SHOC1"/>
</dbReference>
<dbReference type="PANTHER" id="PTHR35668:SF1">
    <property type="entry name" value="PROTEIN SHORTAGE IN CHIASMATA 1 ORTHOLOG"/>
    <property type="match status" value="1"/>
</dbReference>
<gene>
    <name evidence="1" type="ORF">AMECASPLE_007105</name>
</gene>
<evidence type="ECO:0000313" key="1">
    <source>
        <dbReference type="EMBL" id="MEQ2279209.1"/>
    </source>
</evidence>
<name>A0ABV0XCL5_9TELE</name>
<organism evidence="1 2">
    <name type="scientific">Ameca splendens</name>
    <dbReference type="NCBI Taxonomy" id="208324"/>
    <lineage>
        <taxon>Eukaryota</taxon>
        <taxon>Metazoa</taxon>
        <taxon>Chordata</taxon>
        <taxon>Craniata</taxon>
        <taxon>Vertebrata</taxon>
        <taxon>Euteleostomi</taxon>
        <taxon>Actinopterygii</taxon>
        <taxon>Neopterygii</taxon>
        <taxon>Teleostei</taxon>
        <taxon>Neoteleostei</taxon>
        <taxon>Acanthomorphata</taxon>
        <taxon>Ovalentaria</taxon>
        <taxon>Atherinomorphae</taxon>
        <taxon>Cyprinodontiformes</taxon>
        <taxon>Goodeidae</taxon>
        <taxon>Ameca</taxon>
    </lineage>
</organism>
<dbReference type="PANTHER" id="PTHR35668">
    <property type="entry name" value="PROTEIN SHORTAGE IN CHIASMATA 1 ORTHOLOG"/>
    <property type="match status" value="1"/>
</dbReference>
<reference evidence="1 2" key="1">
    <citation type="submission" date="2021-06" db="EMBL/GenBank/DDBJ databases">
        <authorList>
            <person name="Palmer J.M."/>
        </authorList>
    </citation>
    <scope>NUCLEOTIDE SEQUENCE [LARGE SCALE GENOMIC DNA]</scope>
    <source>
        <strain evidence="1 2">AS_MEX2019</strain>
        <tissue evidence="1">Muscle</tissue>
    </source>
</reference>
<accession>A0ABV0XCL5</accession>
<dbReference type="Pfam" id="PF17825">
    <property type="entry name" value="DUF5587"/>
    <property type="match status" value="1"/>
</dbReference>
<protein>
    <submittedName>
        <fullName evidence="1">Uncharacterized protein</fullName>
    </submittedName>
</protein>
<sequence length="328" mass="37401">MQGWSEKKVKTPEKCTEKYRAEVDLVELETSQMYNRTVNWYWLSDNKHLVLVVFRFIRDRVAGAADSAETPRRPSPRKQPFNSNMCEKSVCAPTKLFSAVRFKALDYVFEANTTLKVAMNVLALPTPYLTGTSDLYPHTESLPDVTYRKPWIRGQVISSCKLFISASVLNDLREKNQPVNLLERFTVENDVAIIPSSNPDSIDQDQYVCLLNKQIDDTCQETFSKWTTDQKSSESKSKDLFLSEEFITPDLLSHLKRHLPPLKAKLSRLKTLPVTDPLLNSTGIAISKDSMFRQCASYQKPLDVDTIGGRTCGDVQEEFVKQPLFETE</sequence>